<name>D4MV74_ANAHA</name>
<reference evidence="1 2" key="2">
    <citation type="submission" date="2010-03" db="EMBL/GenBank/DDBJ databases">
        <authorList>
            <person name="Pajon A."/>
        </authorList>
    </citation>
    <scope>NUCLEOTIDE SEQUENCE [LARGE SCALE GENOMIC DNA]</scope>
    <source>
        <strain evidence="1 2">SSC/2</strain>
    </source>
</reference>
<reference evidence="1 2" key="1">
    <citation type="submission" date="2010-03" db="EMBL/GenBank/DDBJ databases">
        <title>The genome sequence of Clostridiales sp. SSC/2.</title>
        <authorList>
            <consortium name="metaHIT consortium -- http://www.metahit.eu/"/>
            <person name="Pajon A."/>
            <person name="Turner K."/>
            <person name="Parkhill J."/>
            <person name="Duncan S."/>
            <person name="Flint H."/>
        </authorList>
    </citation>
    <scope>NUCLEOTIDE SEQUENCE [LARGE SCALE GENOMIC DNA]</scope>
    <source>
        <strain evidence="1 2">SSC/2</strain>
    </source>
</reference>
<organism evidence="1 2">
    <name type="scientific">Anaerostipes hadrus</name>
    <dbReference type="NCBI Taxonomy" id="649756"/>
    <lineage>
        <taxon>Bacteria</taxon>
        <taxon>Bacillati</taxon>
        <taxon>Bacillota</taxon>
        <taxon>Clostridia</taxon>
        <taxon>Lachnospirales</taxon>
        <taxon>Lachnospiraceae</taxon>
        <taxon>Anaerostipes</taxon>
    </lineage>
</organism>
<dbReference type="Proteomes" id="UP000008960">
    <property type="component" value="Chromosome"/>
</dbReference>
<evidence type="ECO:0000313" key="1">
    <source>
        <dbReference type="EMBL" id="CBL39290.1"/>
    </source>
</evidence>
<dbReference type="AlphaFoldDB" id="D4MV74"/>
<dbReference type="PATRIC" id="fig|245018.3.peg.2730"/>
<accession>D4MV74</accession>
<dbReference type="EMBL" id="FP929061">
    <property type="protein sequence ID" value="CBL39290.1"/>
    <property type="molecule type" value="Genomic_DNA"/>
</dbReference>
<dbReference type="RefSeq" id="WP_008394245.1">
    <property type="nucleotide sequence ID" value="NC_021016.1"/>
</dbReference>
<protein>
    <submittedName>
        <fullName evidence="1">Uncharacterized protein</fullName>
    </submittedName>
</protein>
<gene>
    <name evidence="1" type="ORF">CL2_24410</name>
</gene>
<sequence length="138" mass="15612">MRRRYERPSAYIEEFTPNEYVAACGDSGKVYNFKCNAGGGKYGGVYKETNGQPGLQISGRNRDQRISISNSSYHACEETHQANAKDPFIENCYYISMADYLDKNTANAIPVVVWRGEHQDNLHCTTKLDINEWTTAKS</sequence>
<dbReference type="KEGG" id="bprl:CL2_24410"/>
<proteinExistence type="predicted"/>
<evidence type="ECO:0000313" key="2">
    <source>
        <dbReference type="Proteomes" id="UP000008960"/>
    </source>
</evidence>